<comment type="caution">
    <text evidence="2">The sequence shown here is derived from an EMBL/GenBank/DDBJ whole genome shotgun (WGS) entry which is preliminary data.</text>
</comment>
<gene>
    <name evidence="2" type="ORF">QVD17_32266</name>
</gene>
<name>A0AAD8NHT7_TARER</name>
<organism evidence="2 3">
    <name type="scientific">Tagetes erecta</name>
    <name type="common">African marigold</name>
    <dbReference type="NCBI Taxonomy" id="13708"/>
    <lineage>
        <taxon>Eukaryota</taxon>
        <taxon>Viridiplantae</taxon>
        <taxon>Streptophyta</taxon>
        <taxon>Embryophyta</taxon>
        <taxon>Tracheophyta</taxon>
        <taxon>Spermatophyta</taxon>
        <taxon>Magnoliopsida</taxon>
        <taxon>eudicotyledons</taxon>
        <taxon>Gunneridae</taxon>
        <taxon>Pentapetalae</taxon>
        <taxon>asterids</taxon>
        <taxon>campanulids</taxon>
        <taxon>Asterales</taxon>
        <taxon>Asteraceae</taxon>
        <taxon>Asteroideae</taxon>
        <taxon>Heliantheae alliance</taxon>
        <taxon>Tageteae</taxon>
        <taxon>Tagetes</taxon>
    </lineage>
</organism>
<dbReference type="InterPro" id="IPR003676">
    <property type="entry name" value="SAUR_fam"/>
</dbReference>
<evidence type="ECO:0000256" key="1">
    <source>
        <dbReference type="ARBA" id="ARBA00006974"/>
    </source>
</evidence>
<accession>A0AAD8NHT7</accession>
<sequence>MLNKINMIGLMVERLQRRFFAKEGHFAVIAVDECEEKRFVVPVSCLKCASFVKLLERAAEEYGFDHEGAVVIPCRPSEMERVLAQQEAQEKMVLCKPLFSFTKNYY</sequence>
<dbReference type="Proteomes" id="UP001229421">
    <property type="component" value="Unassembled WGS sequence"/>
</dbReference>
<dbReference type="PANTHER" id="PTHR31374">
    <property type="entry name" value="AUXIN-INDUCED PROTEIN-LIKE-RELATED"/>
    <property type="match status" value="1"/>
</dbReference>
<evidence type="ECO:0000313" key="2">
    <source>
        <dbReference type="EMBL" id="KAK1416475.1"/>
    </source>
</evidence>
<dbReference type="GO" id="GO:0009733">
    <property type="term" value="P:response to auxin"/>
    <property type="evidence" value="ECO:0007669"/>
    <property type="project" value="InterPro"/>
</dbReference>
<dbReference type="EMBL" id="JAUHHV010000008">
    <property type="protein sequence ID" value="KAK1416475.1"/>
    <property type="molecule type" value="Genomic_DNA"/>
</dbReference>
<protein>
    <recommendedName>
        <fullName evidence="4">Small auxin up regulated protein</fullName>
    </recommendedName>
</protein>
<keyword evidence="3" id="KW-1185">Reference proteome</keyword>
<proteinExistence type="inferred from homology"/>
<dbReference type="PANTHER" id="PTHR31374:SF264">
    <property type="entry name" value="AUXIN-RESPONSIVE PROTEIN SAUR36-LIKE"/>
    <property type="match status" value="1"/>
</dbReference>
<dbReference type="Pfam" id="PF02519">
    <property type="entry name" value="Auxin_inducible"/>
    <property type="match status" value="1"/>
</dbReference>
<comment type="similarity">
    <text evidence="1">Belongs to the ARG7 family.</text>
</comment>
<dbReference type="AlphaFoldDB" id="A0AAD8NHT7"/>
<reference evidence="2" key="1">
    <citation type="journal article" date="2023" name="bioRxiv">
        <title>Improved chromosome-level genome assembly for marigold (Tagetes erecta).</title>
        <authorList>
            <person name="Jiang F."/>
            <person name="Yuan L."/>
            <person name="Wang S."/>
            <person name="Wang H."/>
            <person name="Xu D."/>
            <person name="Wang A."/>
            <person name="Fan W."/>
        </authorList>
    </citation>
    <scope>NUCLEOTIDE SEQUENCE</scope>
    <source>
        <strain evidence="2">WSJ</strain>
        <tissue evidence="2">Leaf</tissue>
    </source>
</reference>
<evidence type="ECO:0008006" key="4">
    <source>
        <dbReference type="Google" id="ProtNLM"/>
    </source>
</evidence>
<evidence type="ECO:0000313" key="3">
    <source>
        <dbReference type="Proteomes" id="UP001229421"/>
    </source>
</evidence>